<proteinExistence type="predicted"/>
<feature type="chain" id="PRO_5046716376" evidence="3">
    <location>
        <begin position="39"/>
        <end position="561"/>
    </location>
</feature>
<feature type="compositionally biased region" description="Basic and acidic residues" evidence="1">
    <location>
        <begin position="509"/>
        <end position="531"/>
    </location>
</feature>
<keyword evidence="2" id="KW-0472">Membrane</keyword>
<keyword evidence="2" id="KW-0812">Transmembrane</keyword>
<evidence type="ECO:0000256" key="3">
    <source>
        <dbReference type="SAM" id="SignalP"/>
    </source>
</evidence>
<sequence>MTTAPLHRRQNHCHPVVHVLVAMLLLLGGNAYVGAALAADPTDDPSPPPASEHHPMPPDFPDPDQRTEPLPHESPDGPVSPTSHTPGEHATMRADRIPPQDYAADAVARVEVVAHVDVAVHWDTMRQYHFKSLVDTTAGGTGVFVNPSGGLVTSAEAVELNHERLTVYAVNQAWNRAAGVPLPKNPYERMRVRDDPKLDAAVNSCYQPNSPKAECAVFITPEVRVHPYTAAEKPNALKAVVMSTSGGVAVLSVAAPGKTATVALAADRQADKTWTSVGWPTTPTATARPSTMQGRYDRQGAVSDQDIDKLRKRLGAGMSGSVLVDDRGAVTGMLSPADRSVDILRPGRITEALAKSGMQAERGPGDSSMANGLALYAKHEYRHAAPWLHSAADDTGQGAMAVRYHKAAHDSTGKPNDMSDEADAHTGHDASGGSTNWALIGPLIGLTVLAVAGGVLFVLKRRRQGPTDETDTEGPPPPPADPTAPTATHVVGPAPGKRPPTTMTPPSEPENHERRAGDRPEYHQEGPDRPAARGTYCGNCGALLSPGDRFCFACGTAFHGP</sequence>
<evidence type="ECO:0000256" key="1">
    <source>
        <dbReference type="SAM" id="MobiDB-lite"/>
    </source>
</evidence>
<evidence type="ECO:0000256" key="2">
    <source>
        <dbReference type="SAM" id="Phobius"/>
    </source>
</evidence>
<feature type="region of interest" description="Disordered" evidence="1">
    <location>
        <begin position="406"/>
        <end position="430"/>
    </location>
</feature>
<dbReference type="EMBL" id="JBIBSM010000016">
    <property type="protein sequence ID" value="MFF8279640.1"/>
    <property type="molecule type" value="Genomic_DNA"/>
</dbReference>
<feature type="transmembrane region" description="Helical" evidence="2">
    <location>
        <begin position="437"/>
        <end position="459"/>
    </location>
</feature>
<accession>A0ABW6YJ90</accession>
<keyword evidence="3" id="KW-0732">Signal</keyword>
<feature type="signal peptide" evidence="3">
    <location>
        <begin position="1"/>
        <end position="38"/>
    </location>
</feature>
<evidence type="ECO:0000313" key="5">
    <source>
        <dbReference type="Proteomes" id="UP001603013"/>
    </source>
</evidence>
<dbReference type="RefSeq" id="WP_391936576.1">
    <property type="nucleotide sequence ID" value="NZ_JBIBSM010000016.1"/>
</dbReference>
<dbReference type="Proteomes" id="UP001603013">
    <property type="component" value="Unassembled WGS sequence"/>
</dbReference>
<keyword evidence="5" id="KW-1185">Reference proteome</keyword>
<evidence type="ECO:0000313" key="4">
    <source>
        <dbReference type="EMBL" id="MFF8279640.1"/>
    </source>
</evidence>
<protein>
    <submittedName>
        <fullName evidence="4">Zinc ribbon domain-containing protein</fullName>
    </submittedName>
</protein>
<dbReference type="SUPFAM" id="SSF50494">
    <property type="entry name" value="Trypsin-like serine proteases"/>
    <property type="match status" value="1"/>
</dbReference>
<gene>
    <name evidence="4" type="ORF">ACF05T_26585</name>
</gene>
<feature type="region of interest" description="Disordered" evidence="1">
    <location>
        <begin position="38"/>
        <end position="92"/>
    </location>
</feature>
<dbReference type="InterPro" id="IPR009003">
    <property type="entry name" value="Peptidase_S1_PA"/>
</dbReference>
<feature type="region of interest" description="Disordered" evidence="1">
    <location>
        <begin position="463"/>
        <end position="534"/>
    </location>
</feature>
<name>A0ABW6YJ90_9ACTN</name>
<keyword evidence="2" id="KW-1133">Transmembrane helix</keyword>
<organism evidence="4 5">
    <name type="scientific">Streptomyces lateritius</name>
    <dbReference type="NCBI Taxonomy" id="67313"/>
    <lineage>
        <taxon>Bacteria</taxon>
        <taxon>Bacillati</taxon>
        <taxon>Actinomycetota</taxon>
        <taxon>Actinomycetes</taxon>
        <taxon>Kitasatosporales</taxon>
        <taxon>Streptomycetaceae</taxon>
        <taxon>Streptomyces</taxon>
    </lineage>
</organism>
<feature type="compositionally biased region" description="Pro residues" evidence="1">
    <location>
        <begin position="496"/>
        <end position="508"/>
    </location>
</feature>
<reference evidence="4 5" key="1">
    <citation type="submission" date="2024-10" db="EMBL/GenBank/DDBJ databases">
        <title>The Natural Products Discovery Center: Release of the First 8490 Sequenced Strains for Exploring Actinobacteria Biosynthetic Diversity.</title>
        <authorList>
            <person name="Kalkreuter E."/>
            <person name="Kautsar S.A."/>
            <person name="Yang D."/>
            <person name="Bader C.D."/>
            <person name="Teijaro C.N."/>
            <person name="Fluegel L."/>
            <person name="Davis C.M."/>
            <person name="Simpson J.R."/>
            <person name="Lauterbach L."/>
            <person name="Steele A.D."/>
            <person name="Gui C."/>
            <person name="Meng S."/>
            <person name="Li G."/>
            <person name="Viehrig K."/>
            <person name="Ye F."/>
            <person name="Su P."/>
            <person name="Kiefer A.F."/>
            <person name="Nichols A."/>
            <person name="Cepeda A.J."/>
            <person name="Yan W."/>
            <person name="Fan B."/>
            <person name="Jiang Y."/>
            <person name="Adhikari A."/>
            <person name="Zheng C.-J."/>
            <person name="Schuster L."/>
            <person name="Cowan T.M."/>
            <person name="Smanski M.J."/>
            <person name="Chevrette M.G."/>
            <person name="De Carvalho L.P.S."/>
            <person name="Shen B."/>
        </authorList>
    </citation>
    <scope>NUCLEOTIDE SEQUENCE [LARGE SCALE GENOMIC DNA]</scope>
    <source>
        <strain evidence="4 5">NPDC015755</strain>
    </source>
</reference>
<feature type="region of interest" description="Disordered" evidence="1">
    <location>
        <begin position="275"/>
        <end position="303"/>
    </location>
</feature>
<comment type="caution">
    <text evidence="4">The sequence shown here is derived from an EMBL/GenBank/DDBJ whole genome shotgun (WGS) entry which is preliminary data.</text>
</comment>
<feature type="compositionally biased region" description="Basic and acidic residues" evidence="1">
    <location>
        <begin position="63"/>
        <end position="75"/>
    </location>
</feature>